<dbReference type="Gene3D" id="1.10.1040.10">
    <property type="entry name" value="N-(1-d-carboxylethyl)-l-norvaline Dehydrogenase, domain 2"/>
    <property type="match status" value="1"/>
</dbReference>
<comment type="caution">
    <text evidence="2">The sequence shown here is derived from an EMBL/GenBank/DDBJ whole genome shotgun (WGS) entry which is preliminary data.</text>
</comment>
<dbReference type="InterPro" id="IPR013328">
    <property type="entry name" value="6PGD_dom2"/>
</dbReference>
<proteinExistence type="predicted"/>
<evidence type="ECO:0000313" key="2">
    <source>
        <dbReference type="EMBL" id="MFC5846878.1"/>
    </source>
</evidence>
<evidence type="ECO:0000313" key="3">
    <source>
        <dbReference type="Proteomes" id="UP001595979"/>
    </source>
</evidence>
<organism evidence="2 3">
    <name type="scientific">Deinococcus petrolearius</name>
    <dbReference type="NCBI Taxonomy" id="1751295"/>
    <lineage>
        <taxon>Bacteria</taxon>
        <taxon>Thermotogati</taxon>
        <taxon>Deinococcota</taxon>
        <taxon>Deinococci</taxon>
        <taxon>Deinococcales</taxon>
        <taxon>Deinococcaceae</taxon>
        <taxon>Deinococcus</taxon>
    </lineage>
</organism>
<protein>
    <submittedName>
        <fullName evidence="2">NAD-binding protein</fullName>
    </submittedName>
</protein>
<dbReference type="Pfam" id="PF14833">
    <property type="entry name" value="NAD_binding_11"/>
    <property type="match status" value="1"/>
</dbReference>
<feature type="domain" description="3-hydroxyisobutyrate dehydrogenase-like NAD-binding" evidence="1">
    <location>
        <begin position="45"/>
        <end position="130"/>
    </location>
</feature>
<dbReference type="InterPro" id="IPR029154">
    <property type="entry name" value="HIBADH-like_NADP-bd"/>
</dbReference>
<dbReference type="Proteomes" id="UP001595979">
    <property type="component" value="Unassembled WGS sequence"/>
</dbReference>
<accession>A0ABW1DDP3</accession>
<name>A0ABW1DDP3_9DEIO</name>
<dbReference type="EMBL" id="JBHSOH010000002">
    <property type="protein sequence ID" value="MFC5846878.1"/>
    <property type="molecule type" value="Genomic_DNA"/>
</dbReference>
<dbReference type="SUPFAM" id="SSF48179">
    <property type="entry name" value="6-phosphogluconate dehydrogenase C-terminal domain-like"/>
    <property type="match status" value="1"/>
</dbReference>
<dbReference type="InterPro" id="IPR008927">
    <property type="entry name" value="6-PGluconate_DH-like_C_sf"/>
</dbReference>
<sequence>MSGGQVGADQAFERARPVFGTVGKRLVHIGGPGVGQVAERCNQTVVTLTRKSGVDGARVRQTLPGGLAQSRMLDGNFKPGLRINWHRKDLCPALEAGREQDAPLSATAGAAVLMDALLAQGRDDLDPSALHAQLAGLDGA</sequence>
<evidence type="ECO:0000259" key="1">
    <source>
        <dbReference type="Pfam" id="PF14833"/>
    </source>
</evidence>
<dbReference type="RefSeq" id="WP_380045455.1">
    <property type="nucleotide sequence ID" value="NZ_JBHSOH010000002.1"/>
</dbReference>
<keyword evidence="3" id="KW-1185">Reference proteome</keyword>
<reference evidence="3" key="1">
    <citation type="journal article" date="2019" name="Int. J. Syst. Evol. Microbiol.">
        <title>The Global Catalogue of Microorganisms (GCM) 10K type strain sequencing project: providing services to taxonomists for standard genome sequencing and annotation.</title>
        <authorList>
            <consortium name="The Broad Institute Genomics Platform"/>
            <consortium name="The Broad Institute Genome Sequencing Center for Infectious Disease"/>
            <person name="Wu L."/>
            <person name="Ma J."/>
        </authorList>
    </citation>
    <scope>NUCLEOTIDE SEQUENCE [LARGE SCALE GENOMIC DNA]</scope>
    <source>
        <strain evidence="3">CGMCC 1.15053</strain>
    </source>
</reference>
<gene>
    <name evidence="2" type="ORF">ACFPQ6_01020</name>
</gene>